<name>A0A3M0JAV5_HIRRU</name>
<evidence type="ECO:0000256" key="4">
    <source>
        <dbReference type="ARBA" id="ARBA00023040"/>
    </source>
</evidence>
<dbReference type="PANTHER" id="PTHR11334:SF68">
    <property type="entry name" value="G-PROTEIN COUPLED RECEPTORS FAMILY 1 PROFILE DOMAIN-CONTAINING PROTEIN-RELATED"/>
    <property type="match status" value="1"/>
</dbReference>
<evidence type="ECO:0000256" key="1">
    <source>
        <dbReference type="ARBA" id="ARBA00004141"/>
    </source>
</evidence>
<evidence type="ECO:0000256" key="8">
    <source>
        <dbReference type="SAM" id="Phobius"/>
    </source>
</evidence>
<comment type="subcellular location">
    <subcellularLocation>
        <location evidence="1">Membrane</location>
        <topology evidence="1">Multi-pass membrane protein</topology>
    </subcellularLocation>
</comment>
<evidence type="ECO:0000256" key="7">
    <source>
        <dbReference type="ARBA" id="ARBA00023224"/>
    </source>
</evidence>
<feature type="transmembrane region" description="Helical" evidence="8">
    <location>
        <begin position="61"/>
        <end position="83"/>
    </location>
</feature>
<dbReference type="GO" id="GO:0004930">
    <property type="term" value="F:G protein-coupled receptor activity"/>
    <property type="evidence" value="ECO:0007669"/>
    <property type="project" value="UniProtKB-KW"/>
</dbReference>
<dbReference type="AlphaFoldDB" id="A0A3M0JAV5"/>
<keyword evidence="6" id="KW-0675">Receptor</keyword>
<evidence type="ECO:0000256" key="6">
    <source>
        <dbReference type="ARBA" id="ARBA00023170"/>
    </source>
</evidence>
<feature type="transmembrane region" description="Helical" evidence="8">
    <location>
        <begin position="95"/>
        <end position="118"/>
    </location>
</feature>
<feature type="transmembrane region" description="Helical" evidence="8">
    <location>
        <begin position="32"/>
        <end position="54"/>
    </location>
</feature>
<keyword evidence="7" id="KW-0807">Transducer</keyword>
<reference evidence="9 10" key="1">
    <citation type="submission" date="2018-07" db="EMBL/GenBank/DDBJ databases">
        <title>A high quality draft genome assembly of the barn swallow (H. rustica rustica).</title>
        <authorList>
            <person name="Formenti G."/>
            <person name="Chiara M."/>
            <person name="Poveda L."/>
            <person name="Francoijs K.-J."/>
            <person name="Bonisoli-Alquati A."/>
            <person name="Canova L."/>
            <person name="Gianfranceschi L."/>
            <person name="Horner D.S."/>
            <person name="Saino N."/>
        </authorList>
    </citation>
    <scope>NUCLEOTIDE SEQUENCE [LARGE SCALE GENOMIC DNA]</scope>
    <source>
        <strain evidence="9">Chelidonia</strain>
        <tissue evidence="9">Blood</tissue>
    </source>
</reference>
<dbReference type="EMBL" id="QRBI01000154">
    <property type="protein sequence ID" value="RMB98065.1"/>
    <property type="molecule type" value="Genomic_DNA"/>
</dbReference>
<dbReference type="InterPro" id="IPR026234">
    <property type="entry name" value="MRGPCRFAMILY"/>
</dbReference>
<feature type="transmembrane region" description="Helical" evidence="8">
    <location>
        <begin position="219"/>
        <end position="238"/>
    </location>
</feature>
<dbReference type="GO" id="GO:0005886">
    <property type="term" value="C:plasma membrane"/>
    <property type="evidence" value="ECO:0007669"/>
    <property type="project" value="TreeGrafter"/>
</dbReference>
<dbReference type="OrthoDB" id="9212336at2759"/>
<dbReference type="SUPFAM" id="SSF81321">
    <property type="entry name" value="Family A G protein-coupled receptor-like"/>
    <property type="match status" value="1"/>
</dbReference>
<keyword evidence="5 8" id="KW-0472">Membrane</keyword>
<keyword evidence="2 8" id="KW-0812">Transmembrane</keyword>
<evidence type="ECO:0000313" key="10">
    <source>
        <dbReference type="Proteomes" id="UP000269221"/>
    </source>
</evidence>
<dbReference type="PANTHER" id="PTHR11334">
    <property type="entry name" value="MAS-RELATED G-PROTEIN COUPLED RECEPTOR"/>
    <property type="match status" value="1"/>
</dbReference>
<comment type="caution">
    <text evidence="9">The sequence shown here is derived from an EMBL/GenBank/DDBJ whole genome shotgun (WGS) entry which is preliminary data.</text>
</comment>
<evidence type="ECO:0008006" key="11">
    <source>
        <dbReference type="Google" id="ProtNLM"/>
    </source>
</evidence>
<sequence length="307" mass="34072">MEVTTVSPSPASPTEWEDLCETDVTNVAIHSVTLLVCLCGLVGNGAVLLCLLRLKLRNTDFYYLAFADFLFLLFSVSSALLFLVEDVSCSPIMPLMYVGFLFLFSVVFCCWALFSLLLQSNIVYMAKLYKLCCRCVLPAEWLLLVYCAKALVFFALFTVIPTVTNPCPSQQEEPCQAALISVYTLILLLCAAPTVISSTINLIKAKRGSTRQQPKGRDIVNLLLVPFILLLSICNFLHRLGYTLVSSEVLFLLNCIQNSIKPFIYFLAGRCWSPCSMGSFQLSLQRVFDEQEGEAAHSNNASMDTGL</sequence>
<accession>A0A3M0JAV5</accession>
<organism evidence="9 10">
    <name type="scientific">Hirundo rustica rustica</name>
    <dbReference type="NCBI Taxonomy" id="333673"/>
    <lineage>
        <taxon>Eukaryota</taxon>
        <taxon>Metazoa</taxon>
        <taxon>Chordata</taxon>
        <taxon>Craniata</taxon>
        <taxon>Vertebrata</taxon>
        <taxon>Euteleostomi</taxon>
        <taxon>Archelosauria</taxon>
        <taxon>Archosauria</taxon>
        <taxon>Dinosauria</taxon>
        <taxon>Saurischia</taxon>
        <taxon>Theropoda</taxon>
        <taxon>Coelurosauria</taxon>
        <taxon>Aves</taxon>
        <taxon>Neognathae</taxon>
        <taxon>Neoaves</taxon>
        <taxon>Telluraves</taxon>
        <taxon>Australaves</taxon>
        <taxon>Passeriformes</taxon>
        <taxon>Sylvioidea</taxon>
        <taxon>Hirundinidae</taxon>
        <taxon>Hirundo</taxon>
    </lineage>
</organism>
<keyword evidence="10" id="KW-1185">Reference proteome</keyword>
<keyword evidence="3 8" id="KW-1133">Transmembrane helix</keyword>
<evidence type="ECO:0000256" key="3">
    <source>
        <dbReference type="ARBA" id="ARBA00022989"/>
    </source>
</evidence>
<keyword evidence="4" id="KW-0297">G-protein coupled receptor</keyword>
<protein>
    <recommendedName>
        <fullName evidence="11">G-protein coupled receptors family 1 profile domain-containing protein</fullName>
    </recommendedName>
</protein>
<evidence type="ECO:0000256" key="2">
    <source>
        <dbReference type="ARBA" id="ARBA00022692"/>
    </source>
</evidence>
<dbReference type="Proteomes" id="UP000269221">
    <property type="component" value="Unassembled WGS sequence"/>
</dbReference>
<feature type="transmembrane region" description="Helical" evidence="8">
    <location>
        <begin position="139"/>
        <end position="160"/>
    </location>
</feature>
<gene>
    <name evidence="9" type="ORF">DUI87_25543</name>
</gene>
<feature type="transmembrane region" description="Helical" evidence="8">
    <location>
        <begin position="180"/>
        <end position="203"/>
    </location>
</feature>
<dbReference type="Gene3D" id="1.20.1070.10">
    <property type="entry name" value="Rhodopsin 7-helix transmembrane proteins"/>
    <property type="match status" value="1"/>
</dbReference>
<proteinExistence type="predicted"/>
<evidence type="ECO:0000313" key="9">
    <source>
        <dbReference type="EMBL" id="RMB98065.1"/>
    </source>
</evidence>
<evidence type="ECO:0000256" key="5">
    <source>
        <dbReference type="ARBA" id="ARBA00023136"/>
    </source>
</evidence>